<dbReference type="SUPFAM" id="SSF55073">
    <property type="entry name" value="Nucleotide cyclase"/>
    <property type="match status" value="1"/>
</dbReference>
<dbReference type="InterPro" id="IPR029787">
    <property type="entry name" value="Nucleotide_cyclase"/>
</dbReference>
<feature type="domain" description="GGDEF" evidence="3">
    <location>
        <begin position="377"/>
        <end position="510"/>
    </location>
</feature>
<dbReference type="InterPro" id="IPR035919">
    <property type="entry name" value="EAL_sf"/>
</dbReference>
<keyword evidence="1" id="KW-0812">Transmembrane</keyword>
<evidence type="ECO:0000256" key="1">
    <source>
        <dbReference type="SAM" id="Phobius"/>
    </source>
</evidence>
<evidence type="ECO:0000259" key="3">
    <source>
        <dbReference type="PROSITE" id="PS50887"/>
    </source>
</evidence>
<keyword evidence="1" id="KW-1133">Transmembrane helix</keyword>
<dbReference type="Pfam" id="PF00563">
    <property type="entry name" value="EAL"/>
    <property type="match status" value="1"/>
</dbReference>
<dbReference type="PANTHER" id="PTHR44757">
    <property type="entry name" value="DIGUANYLATE CYCLASE DGCP"/>
    <property type="match status" value="1"/>
</dbReference>
<dbReference type="Pfam" id="PF00990">
    <property type="entry name" value="GGDEF"/>
    <property type="match status" value="1"/>
</dbReference>
<dbReference type="Proteomes" id="UP001589733">
    <property type="component" value="Unassembled WGS sequence"/>
</dbReference>
<dbReference type="InterPro" id="IPR043128">
    <property type="entry name" value="Rev_trsase/Diguanyl_cyclase"/>
</dbReference>
<feature type="transmembrane region" description="Helical" evidence="1">
    <location>
        <begin position="12"/>
        <end position="33"/>
    </location>
</feature>
<sequence>MFNRYLAFTRRFGGLAALLGVAFFQAASLFWRWDTQAQTTLYADLAYLLVIYFSTAFSFTVWRSTPNDRKSAPWFLMMGLAALSAGESIWVYFELFTGTSPDVSSADLCYYVFYTLLGLALLKQSQMAFQSLNTLGLLLDSAIIVGMAGIYAWWLFLADVALDPSTAMLIRVVTLSYPALDLGLLALVLLALRGKKLRLPTILFSGGLLMYIAADLRYMFLSSQGTYSSGSWIDSLWSWGTVALAIAGWSDQPAGGPTRFFQAPRNLRLWLSALPYVAVLMSCVLLIFLNRHPTPATPGVLWGTMALFGIVMLRQAVTFTENARLTKELIIFTEQLEHGRTLLTHQAFHDGLTGLPNRTLFHDRLQQALVLAHRDGNSIGVMFIDLDGFKLINDSFGHAAGDRLLIQAAERMMGTLREGDTLARVGGDEFNVILPNLAGPEQAEELAHRLNLAFNLPFFIAEEAVQVTASIGISTLTRTVLDVADLQRQADLALYHAKSKGKNTFHTFTEELFLTVHAREKTKRALQFALEHAEFELYYQPQLKGERLVGVEALLRWNSASLGSVRPDEFIALAEDTGLIFPIGQWVLEQACRQAAIWKEAGRPLRIAVNISPRQFAHPEFLSQVMNCLRINNLPGDLLEIELTERLVIQDLQAAAAKIKQLLHIGVKVSLDDFGAGHSSISYLMTLPVSALKIDRNFVRNAERSKSGQQMIQAITAIAQAMDVHVVAEGVETEAQLTLVSSLGCEVVQGFLLSRPITVEQLERWRLENH</sequence>
<dbReference type="Gene3D" id="3.30.70.270">
    <property type="match status" value="1"/>
</dbReference>
<accession>A0ABV6B073</accession>
<keyword evidence="5" id="KW-1185">Reference proteome</keyword>
<dbReference type="PANTHER" id="PTHR44757:SF2">
    <property type="entry name" value="BIOFILM ARCHITECTURE MAINTENANCE PROTEIN MBAA"/>
    <property type="match status" value="1"/>
</dbReference>
<dbReference type="PROSITE" id="PS50883">
    <property type="entry name" value="EAL"/>
    <property type="match status" value="1"/>
</dbReference>
<dbReference type="InterPro" id="IPR000160">
    <property type="entry name" value="GGDEF_dom"/>
</dbReference>
<feature type="transmembrane region" description="Helical" evidence="1">
    <location>
        <begin position="269"/>
        <end position="288"/>
    </location>
</feature>
<dbReference type="InterPro" id="IPR052155">
    <property type="entry name" value="Biofilm_reg_signaling"/>
</dbReference>
<dbReference type="CDD" id="cd01949">
    <property type="entry name" value="GGDEF"/>
    <property type="match status" value="1"/>
</dbReference>
<gene>
    <name evidence="4" type="ORF">ACFFLM_14295</name>
</gene>
<feature type="transmembrane region" description="Helical" evidence="1">
    <location>
        <begin position="105"/>
        <end position="122"/>
    </location>
</feature>
<dbReference type="Gene3D" id="3.20.20.450">
    <property type="entry name" value="EAL domain"/>
    <property type="match status" value="1"/>
</dbReference>
<feature type="transmembrane region" description="Helical" evidence="1">
    <location>
        <begin position="134"/>
        <end position="156"/>
    </location>
</feature>
<dbReference type="InterPro" id="IPR001633">
    <property type="entry name" value="EAL_dom"/>
</dbReference>
<dbReference type="SMART" id="SM00267">
    <property type="entry name" value="GGDEF"/>
    <property type="match status" value="1"/>
</dbReference>
<dbReference type="CDD" id="cd01948">
    <property type="entry name" value="EAL"/>
    <property type="match status" value="1"/>
</dbReference>
<dbReference type="EMBL" id="JBHLYR010000045">
    <property type="protein sequence ID" value="MFB9993139.1"/>
    <property type="molecule type" value="Genomic_DNA"/>
</dbReference>
<feature type="transmembrane region" description="Helical" evidence="1">
    <location>
        <begin position="45"/>
        <end position="62"/>
    </location>
</feature>
<dbReference type="SMART" id="SM00052">
    <property type="entry name" value="EAL"/>
    <property type="match status" value="1"/>
</dbReference>
<keyword evidence="1" id="KW-0472">Membrane</keyword>
<feature type="transmembrane region" description="Helical" evidence="1">
    <location>
        <begin position="300"/>
        <end position="317"/>
    </location>
</feature>
<comment type="caution">
    <text evidence="4">The sequence shown here is derived from an EMBL/GenBank/DDBJ whole genome shotgun (WGS) entry which is preliminary data.</text>
</comment>
<reference evidence="4 5" key="1">
    <citation type="submission" date="2024-09" db="EMBL/GenBank/DDBJ databases">
        <authorList>
            <person name="Sun Q."/>
            <person name="Mori K."/>
        </authorList>
    </citation>
    <scope>NUCLEOTIDE SEQUENCE [LARGE SCALE GENOMIC DNA]</scope>
    <source>
        <strain evidence="4 5">JCM 13503</strain>
    </source>
</reference>
<dbReference type="SUPFAM" id="SSF141868">
    <property type="entry name" value="EAL domain-like"/>
    <property type="match status" value="1"/>
</dbReference>
<dbReference type="NCBIfam" id="TIGR00254">
    <property type="entry name" value="GGDEF"/>
    <property type="match status" value="1"/>
</dbReference>
<proteinExistence type="predicted"/>
<dbReference type="RefSeq" id="WP_380011374.1">
    <property type="nucleotide sequence ID" value="NZ_JBHLYR010000045.1"/>
</dbReference>
<feature type="transmembrane region" description="Helical" evidence="1">
    <location>
        <begin position="199"/>
        <end position="220"/>
    </location>
</feature>
<feature type="transmembrane region" description="Helical" evidence="1">
    <location>
        <begin position="168"/>
        <end position="192"/>
    </location>
</feature>
<feature type="domain" description="EAL" evidence="2">
    <location>
        <begin position="519"/>
        <end position="770"/>
    </location>
</feature>
<organism evidence="4 5">
    <name type="scientific">Deinococcus oregonensis</name>
    <dbReference type="NCBI Taxonomy" id="1805970"/>
    <lineage>
        <taxon>Bacteria</taxon>
        <taxon>Thermotogati</taxon>
        <taxon>Deinococcota</taxon>
        <taxon>Deinococci</taxon>
        <taxon>Deinococcales</taxon>
        <taxon>Deinococcaceae</taxon>
        <taxon>Deinococcus</taxon>
    </lineage>
</organism>
<dbReference type="PROSITE" id="PS50887">
    <property type="entry name" value="GGDEF"/>
    <property type="match status" value="1"/>
</dbReference>
<protein>
    <submittedName>
        <fullName evidence="4">Bifunctional diguanylate cyclase/phosphodiesterase</fullName>
    </submittedName>
</protein>
<evidence type="ECO:0000313" key="4">
    <source>
        <dbReference type="EMBL" id="MFB9993139.1"/>
    </source>
</evidence>
<name>A0ABV6B073_9DEIO</name>
<feature type="transmembrane region" description="Helical" evidence="1">
    <location>
        <begin position="74"/>
        <end position="93"/>
    </location>
</feature>
<evidence type="ECO:0000259" key="2">
    <source>
        <dbReference type="PROSITE" id="PS50883"/>
    </source>
</evidence>
<evidence type="ECO:0000313" key="5">
    <source>
        <dbReference type="Proteomes" id="UP001589733"/>
    </source>
</evidence>